<name>A0ABT7MC77_9PSEU</name>
<comment type="caution">
    <text evidence="3">The sequence shown here is derived from an EMBL/GenBank/DDBJ whole genome shotgun (WGS) entry which is preliminary data.</text>
</comment>
<evidence type="ECO:0000256" key="1">
    <source>
        <dbReference type="SAM" id="MobiDB-lite"/>
    </source>
</evidence>
<organism evidence="3 4">
    <name type="scientific">Actinomycetospora termitidis</name>
    <dbReference type="NCBI Taxonomy" id="3053470"/>
    <lineage>
        <taxon>Bacteria</taxon>
        <taxon>Bacillati</taxon>
        <taxon>Actinomycetota</taxon>
        <taxon>Actinomycetes</taxon>
        <taxon>Pseudonocardiales</taxon>
        <taxon>Pseudonocardiaceae</taxon>
        <taxon>Actinomycetospora</taxon>
    </lineage>
</organism>
<feature type="region of interest" description="Disordered" evidence="1">
    <location>
        <begin position="60"/>
        <end position="118"/>
    </location>
</feature>
<sequence>MSTVLPASVVVFLAQAQPPAPGADRGEEFGKTSPIALVVILLLGIATALLIRSMTKRLRNVPESFDPPGETERSGARPSTPEPEKERSEPDPDEPPDPPSGTEKVDSPSPGRRTDPEG</sequence>
<keyword evidence="2" id="KW-0812">Transmembrane</keyword>
<gene>
    <name evidence="3" type="ORF">QRT03_15855</name>
</gene>
<keyword evidence="2" id="KW-1133">Transmembrane helix</keyword>
<protein>
    <recommendedName>
        <fullName evidence="5">Secreted protein</fullName>
    </recommendedName>
</protein>
<keyword evidence="4" id="KW-1185">Reference proteome</keyword>
<evidence type="ECO:0008006" key="5">
    <source>
        <dbReference type="Google" id="ProtNLM"/>
    </source>
</evidence>
<keyword evidence="2" id="KW-0472">Membrane</keyword>
<dbReference type="RefSeq" id="WP_286053870.1">
    <property type="nucleotide sequence ID" value="NZ_JASVWF010000003.1"/>
</dbReference>
<dbReference type="Proteomes" id="UP001231924">
    <property type="component" value="Unassembled WGS sequence"/>
</dbReference>
<evidence type="ECO:0000313" key="3">
    <source>
        <dbReference type="EMBL" id="MDL5157442.1"/>
    </source>
</evidence>
<proteinExistence type="predicted"/>
<feature type="transmembrane region" description="Helical" evidence="2">
    <location>
        <begin position="32"/>
        <end position="51"/>
    </location>
</feature>
<dbReference type="EMBL" id="JASVWF010000003">
    <property type="protein sequence ID" value="MDL5157442.1"/>
    <property type="molecule type" value="Genomic_DNA"/>
</dbReference>
<reference evidence="3 4" key="1">
    <citation type="submission" date="2023-06" db="EMBL/GenBank/DDBJ databases">
        <title>Actinomycetospora Odt1-22.</title>
        <authorList>
            <person name="Supong K."/>
        </authorList>
    </citation>
    <scope>NUCLEOTIDE SEQUENCE [LARGE SCALE GENOMIC DNA]</scope>
    <source>
        <strain evidence="3 4">Odt1-22</strain>
    </source>
</reference>
<evidence type="ECO:0000256" key="2">
    <source>
        <dbReference type="SAM" id="Phobius"/>
    </source>
</evidence>
<evidence type="ECO:0000313" key="4">
    <source>
        <dbReference type="Proteomes" id="UP001231924"/>
    </source>
</evidence>
<accession>A0ABT7MC77</accession>